<evidence type="ECO:0008006" key="4">
    <source>
        <dbReference type="Google" id="ProtNLM"/>
    </source>
</evidence>
<keyword evidence="1" id="KW-0472">Membrane</keyword>
<proteinExistence type="predicted"/>
<reference evidence="2 3" key="1">
    <citation type="journal article" date="2019" name="Int. J. Syst. Evol. Microbiol.">
        <title>The Global Catalogue of Microorganisms (GCM) 10K type strain sequencing project: providing services to taxonomists for standard genome sequencing and annotation.</title>
        <authorList>
            <consortium name="The Broad Institute Genomics Platform"/>
            <consortium name="The Broad Institute Genome Sequencing Center for Infectious Disease"/>
            <person name="Wu L."/>
            <person name="Ma J."/>
        </authorList>
    </citation>
    <scope>NUCLEOTIDE SEQUENCE [LARGE SCALE GENOMIC DNA]</scope>
    <source>
        <strain evidence="2 3">JCM 3367</strain>
    </source>
</reference>
<comment type="caution">
    <text evidence="2">The sequence shown here is derived from an EMBL/GenBank/DDBJ whole genome shotgun (WGS) entry which is preliminary data.</text>
</comment>
<accession>A0ABN3NJB2</accession>
<feature type="transmembrane region" description="Helical" evidence="1">
    <location>
        <begin position="237"/>
        <end position="258"/>
    </location>
</feature>
<evidence type="ECO:0000313" key="3">
    <source>
        <dbReference type="Proteomes" id="UP001499978"/>
    </source>
</evidence>
<feature type="transmembrane region" description="Helical" evidence="1">
    <location>
        <begin position="161"/>
        <end position="188"/>
    </location>
</feature>
<protein>
    <recommendedName>
        <fullName evidence="4">ABC transporter</fullName>
    </recommendedName>
</protein>
<keyword evidence="3" id="KW-1185">Reference proteome</keyword>
<name>A0ABN3NJB2_9ACTN</name>
<evidence type="ECO:0000256" key="1">
    <source>
        <dbReference type="SAM" id="Phobius"/>
    </source>
</evidence>
<dbReference type="Pfam" id="PF12679">
    <property type="entry name" value="ABC2_membrane_2"/>
    <property type="match status" value="1"/>
</dbReference>
<dbReference type="EMBL" id="BAAARY010000006">
    <property type="protein sequence ID" value="GAA2520414.1"/>
    <property type="molecule type" value="Genomic_DNA"/>
</dbReference>
<evidence type="ECO:0000313" key="2">
    <source>
        <dbReference type="EMBL" id="GAA2520414.1"/>
    </source>
</evidence>
<feature type="transmembrane region" description="Helical" evidence="1">
    <location>
        <begin position="310"/>
        <end position="328"/>
    </location>
</feature>
<dbReference type="Proteomes" id="UP001499978">
    <property type="component" value="Unassembled WGS sequence"/>
</dbReference>
<feature type="transmembrane region" description="Helical" evidence="1">
    <location>
        <begin position="115"/>
        <end position="140"/>
    </location>
</feature>
<sequence length="334" mass="36421">MRLAQAELRRLFLRRFTRWMLLIAVLVLSGVAVTAAVSSTPNTPQTQAAAQVQAEQQAREMAEQHRRDVAECEAARARGEDVTQSWPPDCDIYDYSGEVQASWFLPYEFVFRQEFGSYLAVFFGVLTLVAFLVGASFVGAEWSSGAMTNLLLWQPRRLRVLFTKLGVLLAAMTTLTLASGALWTAGFWLVGRFGGRLGELTPGAWRSFGLDGLRGLTFLLLVTVASFAIASIGRHTAAALGAVVGLGMISEVGVRILVESLETPFGERYVLSSYLLAWVQKSYTIVDYFGCPDGAACPERTLVLTWHDSLLVLGVGAGLTVLAAALSMRRRDVA</sequence>
<keyword evidence="1" id="KW-1133">Transmembrane helix</keyword>
<dbReference type="RefSeq" id="WP_344171056.1">
    <property type="nucleotide sequence ID" value="NZ_BAAARY010000006.1"/>
</dbReference>
<feature type="transmembrane region" description="Helical" evidence="1">
    <location>
        <begin position="208"/>
        <end position="230"/>
    </location>
</feature>
<organism evidence="2 3">
    <name type="scientific">Pilimelia columellifera subsp. columellifera</name>
    <dbReference type="NCBI Taxonomy" id="706583"/>
    <lineage>
        <taxon>Bacteria</taxon>
        <taxon>Bacillati</taxon>
        <taxon>Actinomycetota</taxon>
        <taxon>Actinomycetes</taxon>
        <taxon>Micromonosporales</taxon>
        <taxon>Micromonosporaceae</taxon>
        <taxon>Pilimelia</taxon>
    </lineage>
</organism>
<keyword evidence="1" id="KW-0812">Transmembrane</keyword>
<gene>
    <name evidence="2" type="ORF">GCM10010201_17410</name>
</gene>